<dbReference type="RefSeq" id="WP_090125782.1">
    <property type="nucleotide sequence ID" value="NZ_FNNJ01000012.1"/>
</dbReference>
<proteinExistence type="predicted"/>
<dbReference type="AlphaFoldDB" id="A0A1H3FS84"/>
<name>A0A1H3FS84_9FLAO</name>
<dbReference type="EMBL" id="FNNJ01000012">
    <property type="protein sequence ID" value="SDX93024.1"/>
    <property type="molecule type" value="Genomic_DNA"/>
</dbReference>
<protein>
    <recommendedName>
        <fullName evidence="3">Glycosyl transferase family 8</fullName>
    </recommendedName>
</protein>
<gene>
    <name evidence="1" type="ORF">SAMN05444411_11220</name>
</gene>
<evidence type="ECO:0008006" key="3">
    <source>
        <dbReference type="Google" id="ProtNLM"/>
    </source>
</evidence>
<keyword evidence="2" id="KW-1185">Reference proteome</keyword>
<dbReference type="Proteomes" id="UP000199595">
    <property type="component" value="Unassembled WGS sequence"/>
</dbReference>
<evidence type="ECO:0000313" key="2">
    <source>
        <dbReference type="Proteomes" id="UP000199595"/>
    </source>
</evidence>
<accession>A0A1H3FS84</accession>
<evidence type="ECO:0000313" key="1">
    <source>
        <dbReference type="EMBL" id="SDX93024.1"/>
    </source>
</evidence>
<reference evidence="1 2" key="1">
    <citation type="submission" date="2016-10" db="EMBL/GenBank/DDBJ databases">
        <authorList>
            <person name="de Groot N.N."/>
        </authorList>
    </citation>
    <scope>NUCLEOTIDE SEQUENCE [LARGE SCALE GENOMIC DNA]</scope>
    <source>
        <strain evidence="1 2">DSM 24956</strain>
    </source>
</reference>
<dbReference type="STRING" id="762486.SAMN05444411_11220"/>
<dbReference type="OrthoDB" id="9804725at2"/>
<sequence>MKRYFVTFSNLNFDIARKRITKEAEELDFFENCFSFGEEILSDELKECGLLKAERGFGYWSWKPDVILKAFETMEENDMLAYVDAGCYLYKDKEWDYLFSKLENHDMVLFNIPNKVINWTKKSVLDFFEVFKNGNLNRKYLVAGGILFLKKNKESINFLKKWKNIMVNYPELLYDVREEEFNEQIKSFREHRHDQSLLTQLAYRETTMKIAYEWENFESKSWLGQAIFAARSNHSSQLKVTQNIFKYTVRHFILYPFMSLMLNNKKNKNL</sequence>
<organism evidence="1 2">
    <name type="scientific">Lutibacter oricola</name>
    <dbReference type="NCBI Taxonomy" id="762486"/>
    <lineage>
        <taxon>Bacteria</taxon>
        <taxon>Pseudomonadati</taxon>
        <taxon>Bacteroidota</taxon>
        <taxon>Flavobacteriia</taxon>
        <taxon>Flavobacteriales</taxon>
        <taxon>Flavobacteriaceae</taxon>
        <taxon>Lutibacter</taxon>
    </lineage>
</organism>